<gene>
    <name evidence="2" type="ORF">QE152_g10556</name>
</gene>
<dbReference type="InterPro" id="IPR006578">
    <property type="entry name" value="MADF-dom"/>
</dbReference>
<dbReference type="AlphaFoldDB" id="A0AAW1LUW2"/>
<dbReference type="Proteomes" id="UP001458880">
    <property type="component" value="Unassembled WGS sequence"/>
</dbReference>
<organism evidence="2 3">
    <name type="scientific">Popillia japonica</name>
    <name type="common">Japanese beetle</name>
    <dbReference type="NCBI Taxonomy" id="7064"/>
    <lineage>
        <taxon>Eukaryota</taxon>
        <taxon>Metazoa</taxon>
        <taxon>Ecdysozoa</taxon>
        <taxon>Arthropoda</taxon>
        <taxon>Hexapoda</taxon>
        <taxon>Insecta</taxon>
        <taxon>Pterygota</taxon>
        <taxon>Neoptera</taxon>
        <taxon>Endopterygota</taxon>
        <taxon>Coleoptera</taxon>
        <taxon>Polyphaga</taxon>
        <taxon>Scarabaeiformia</taxon>
        <taxon>Scarabaeidae</taxon>
        <taxon>Rutelinae</taxon>
        <taxon>Popillia</taxon>
    </lineage>
</organism>
<dbReference type="Pfam" id="PF10545">
    <property type="entry name" value="MADF_DNA_bdg"/>
    <property type="match status" value="1"/>
</dbReference>
<dbReference type="PANTHER" id="PTHR21505">
    <property type="entry name" value="MADF DOMAIN-CONTAINING PROTEIN-RELATED"/>
    <property type="match status" value="1"/>
</dbReference>
<evidence type="ECO:0000259" key="1">
    <source>
        <dbReference type="Pfam" id="PF10545"/>
    </source>
</evidence>
<keyword evidence="3" id="KW-1185">Reference proteome</keyword>
<evidence type="ECO:0000313" key="3">
    <source>
        <dbReference type="Proteomes" id="UP001458880"/>
    </source>
</evidence>
<feature type="domain" description="MADF" evidence="1">
    <location>
        <begin position="25"/>
        <end position="61"/>
    </location>
</feature>
<dbReference type="EMBL" id="JASPKY010000097">
    <property type="protein sequence ID" value="KAK9737677.1"/>
    <property type="molecule type" value="Genomic_DNA"/>
</dbReference>
<name>A0AAW1LUW2_POPJA</name>
<dbReference type="PANTHER" id="PTHR21505:SF12">
    <property type="entry name" value="MADF DOMAIN-CONTAINING PROTEIN-RELATED"/>
    <property type="match status" value="1"/>
</dbReference>
<evidence type="ECO:0000313" key="2">
    <source>
        <dbReference type="EMBL" id="KAK9737677.1"/>
    </source>
</evidence>
<protein>
    <submittedName>
        <fullName evidence="2">Alcohol dehydrogenase transcription factor Myb/SANT-like</fullName>
    </submittedName>
</protein>
<sequence length="267" mass="30015">MSVDQGKQVFKIAASRWSEEKSCKFITVYEKYECLWNTKSSAYKNKDARGTAVRKLISDIEELGIKITEDESSQLINHAAVEPRSFVMKETDDEIHSPQDLNAAGGDTRIDSPEALISTSKSPVKTTQTPRTYHVRPNLKQLKRSGDDTSSAINKSQKICESATESLKDDEFEIFGRYVANQLRNMNIIRAVENQAEISTLLSKGTLLSKARIQDIEDKQNVNGNQISQFQPFAEEESSDSYWASTPQHSTTSGKNSRYLYVDLLST</sequence>
<proteinExistence type="predicted"/>
<accession>A0AAW1LUW2</accession>
<comment type="caution">
    <text evidence="2">The sequence shown here is derived from an EMBL/GenBank/DDBJ whole genome shotgun (WGS) entry which is preliminary data.</text>
</comment>
<reference evidence="2 3" key="1">
    <citation type="journal article" date="2024" name="BMC Genomics">
        <title>De novo assembly and annotation of Popillia japonica's genome with initial clues to its potential as an invasive pest.</title>
        <authorList>
            <person name="Cucini C."/>
            <person name="Boschi S."/>
            <person name="Funari R."/>
            <person name="Cardaioli E."/>
            <person name="Iannotti N."/>
            <person name="Marturano G."/>
            <person name="Paoli F."/>
            <person name="Bruttini M."/>
            <person name="Carapelli A."/>
            <person name="Frati F."/>
            <person name="Nardi F."/>
        </authorList>
    </citation>
    <scope>NUCLEOTIDE SEQUENCE [LARGE SCALE GENOMIC DNA]</scope>
    <source>
        <strain evidence="2">DMR45628</strain>
    </source>
</reference>